<accession>A0A061S5U5</accession>
<dbReference type="InterPro" id="IPR035985">
    <property type="entry name" value="Ubiquitin-activating_enz"/>
</dbReference>
<reference evidence="1" key="1">
    <citation type="submission" date="2014-05" db="EMBL/GenBank/DDBJ databases">
        <title>The transcriptome of the halophilic microalga Tetraselmis sp. GSL018 isolated from the Great Salt Lake, Utah.</title>
        <authorList>
            <person name="Jinkerson R.E."/>
            <person name="D'Adamo S."/>
            <person name="Posewitz M.C."/>
        </authorList>
    </citation>
    <scope>NUCLEOTIDE SEQUENCE</scope>
    <source>
        <strain evidence="1">GSL018</strain>
    </source>
</reference>
<dbReference type="AlphaFoldDB" id="A0A061S5U5"/>
<proteinExistence type="predicted"/>
<sequence length="287" mass="31542">MQRTVEGVPVAEDNFSEALANAHRVWIPMGIPYEVRQIMDDPAADITRESDDFWIMVAALRAFVASEGKGLLPLDGLVPDMTATTELYLEMQRVYQAQAAADVAAVMRHVEELLVSIGREKGIIPEESVRSFCKLARHMRVMRYKPLAEEVACRSSDDATIKTLLENEDVQADVSLYLLLRAADRFYKENHRFPGSFDEEIDEDIAQLKGALLSVVSETYPGVSPQVSDDLVSEIVRFGASELHSVASVVGGIGAQESIKIITGQFVPAEGNVVYNAMACTTSVFAL</sequence>
<dbReference type="GO" id="GO:0008641">
    <property type="term" value="F:ubiquitin-like modifier activating enzyme activity"/>
    <property type="evidence" value="ECO:0007669"/>
    <property type="project" value="InterPro"/>
</dbReference>
<dbReference type="SUPFAM" id="SSF69572">
    <property type="entry name" value="Activating enzymes of the ubiquitin-like proteins"/>
    <property type="match status" value="1"/>
</dbReference>
<name>A0A061S5U5_9CHLO</name>
<evidence type="ECO:0000313" key="1">
    <source>
        <dbReference type="EMBL" id="JAC78275.1"/>
    </source>
</evidence>
<gene>
    <name evidence="1" type="ORF">TSPGSL018_15561</name>
</gene>
<dbReference type="Gene3D" id="3.40.50.720">
    <property type="entry name" value="NAD(P)-binding Rossmann-like Domain"/>
    <property type="match status" value="1"/>
</dbReference>
<dbReference type="EMBL" id="GBEZ01007171">
    <property type="protein sequence ID" value="JAC78275.1"/>
    <property type="molecule type" value="Transcribed_RNA"/>
</dbReference>
<protein>
    <submittedName>
        <fullName evidence="1">Nedd8-activating enzyme e1 regulatory subunit</fullName>
    </submittedName>
</protein>
<organism evidence="1">
    <name type="scientific">Tetraselmis sp. GSL018</name>
    <dbReference type="NCBI Taxonomy" id="582737"/>
    <lineage>
        <taxon>Eukaryota</taxon>
        <taxon>Viridiplantae</taxon>
        <taxon>Chlorophyta</taxon>
        <taxon>core chlorophytes</taxon>
        <taxon>Chlorodendrophyceae</taxon>
        <taxon>Chlorodendrales</taxon>
        <taxon>Chlorodendraceae</taxon>
        <taxon>Tetraselmis</taxon>
    </lineage>
</organism>